<dbReference type="SUPFAM" id="SSF64356">
    <property type="entry name" value="SNARE-like"/>
    <property type="match status" value="1"/>
</dbReference>
<comment type="similarity">
    <text evidence="6">Belongs to the TRAPP small subunits family. TRAPPC4 subfamily.</text>
</comment>
<evidence type="ECO:0000256" key="3">
    <source>
        <dbReference type="ARBA" id="ARBA00022824"/>
    </source>
</evidence>
<protein>
    <recommendedName>
        <fullName evidence="7">Trafficking protein particle complex subunit</fullName>
    </recommendedName>
</protein>
<evidence type="ECO:0000313" key="10">
    <source>
        <dbReference type="Proteomes" id="UP000501346"/>
    </source>
</evidence>
<proteinExistence type="inferred from homology"/>
<evidence type="ECO:0000256" key="8">
    <source>
        <dbReference type="SAM" id="MobiDB-lite"/>
    </source>
</evidence>
<dbReference type="OrthoDB" id="246406at2759"/>
<dbReference type="GO" id="GO:0005783">
    <property type="term" value="C:endoplasmic reticulum"/>
    <property type="evidence" value="ECO:0007669"/>
    <property type="project" value="UniProtKB-SubCell"/>
</dbReference>
<comment type="subcellular location">
    <subcellularLocation>
        <location evidence="7">Endoplasmic reticulum</location>
    </subcellularLocation>
    <subcellularLocation>
        <location evidence="7">Golgi apparatus</location>
        <location evidence="7">cis-Golgi network</location>
    </subcellularLocation>
    <subcellularLocation>
        <location evidence="1">Golgi apparatus</location>
    </subcellularLocation>
</comment>
<dbReference type="Gene3D" id="3.30.450.70">
    <property type="match status" value="1"/>
</dbReference>
<keyword evidence="2 7" id="KW-0813">Transport</keyword>
<gene>
    <name evidence="9" type="primary">TRS23_2</name>
    <name evidence="9" type="ORF">GRS66_006040</name>
</gene>
<evidence type="ECO:0000256" key="2">
    <source>
        <dbReference type="ARBA" id="ARBA00022448"/>
    </source>
</evidence>
<dbReference type="GO" id="GO:0030008">
    <property type="term" value="C:TRAPP complex"/>
    <property type="evidence" value="ECO:0007669"/>
    <property type="project" value="UniProtKB-UniRule"/>
</dbReference>
<dbReference type="CDD" id="cd14856">
    <property type="entry name" value="TRAPPC4_synbindin"/>
    <property type="match status" value="1"/>
</dbReference>
<dbReference type="Pfam" id="PF04099">
    <property type="entry name" value="Sybindin"/>
    <property type="match status" value="2"/>
</dbReference>
<comment type="subunit">
    <text evidence="7">Part of the multisubunit transport protein particle (TRAPP) complex.</text>
</comment>
<sequence length="220" mass="24736">MAIETILVINKSGGLIYQRNFTDDEQKLNSNEYLILASTLHGVFAIASQLTPKALQLTQQTNTENMIPYVPYVGVAGNKNDNRNASGNSSKPHGTSRKLGSFKGDDFFKEPFTNWNKGGLRQLCTDQFTMFIYQTLTGLKFVAISSSVMPQRQPNIAGTEKTDRLKSSSNLAIQIADNFLRKVYCLYSDYVMKDPSYSMEMPIKSNLFDEKVKDMVDNLQ</sequence>
<reference evidence="9 10" key="1">
    <citation type="journal article" date="2019" name="BMC Genomics">
        <title>Chromosome level assembly and comparative genome analysis confirm lager-brewing yeasts originated from a single hybridization.</title>
        <authorList>
            <person name="Salazar A.N."/>
            <person name="Gorter de Vries A.R."/>
            <person name="van den Broek M."/>
            <person name="Brouwers N."/>
            <person name="de la Torre Cortes P."/>
            <person name="Kuijpers N.G.A."/>
            <person name="Daran J.G."/>
            <person name="Abeel T."/>
        </authorList>
    </citation>
    <scope>NUCLEOTIDE SEQUENCE [LARGE SCALE GENOMIC DNA]</scope>
    <source>
        <strain evidence="9 10">CBS 1483</strain>
    </source>
</reference>
<keyword evidence="5 7" id="KW-0333">Golgi apparatus</keyword>
<evidence type="ECO:0000256" key="4">
    <source>
        <dbReference type="ARBA" id="ARBA00022892"/>
    </source>
</evidence>
<organism evidence="9 10">
    <name type="scientific">Saccharomyces pastorianus</name>
    <name type="common">Lager yeast</name>
    <name type="synonym">Saccharomyces cerevisiae x Saccharomyces eubayanus</name>
    <dbReference type="NCBI Taxonomy" id="27292"/>
    <lineage>
        <taxon>Eukaryota</taxon>
        <taxon>Fungi</taxon>
        <taxon>Dikarya</taxon>
        <taxon>Ascomycota</taxon>
        <taxon>Saccharomycotina</taxon>
        <taxon>Saccharomycetes</taxon>
        <taxon>Saccharomycetales</taxon>
        <taxon>Saccharomycetaceae</taxon>
        <taxon>Saccharomyces</taxon>
    </lineage>
</organism>
<dbReference type="SMART" id="SM01399">
    <property type="entry name" value="Sybindin"/>
    <property type="match status" value="1"/>
</dbReference>
<dbReference type="EMBL" id="CP048999">
    <property type="protein sequence ID" value="QID83572.1"/>
    <property type="molecule type" value="Genomic_DNA"/>
</dbReference>
<dbReference type="AlphaFoldDB" id="A0A6C1E2R8"/>
<name>A0A6C1E2R8_SACPS</name>
<keyword evidence="3 7" id="KW-0256">Endoplasmic reticulum</keyword>
<evidence type="ECO:0000256" key="7">
    <source>
        <dbReference type="RuleBase" id="RU366065"/>
    </source>
</evidence>
<evidence type="ECO:0000313" key="9">
    <source>
        <dbReference type="EMBL" id="QID83572.1"/>
    </source>
</evidence>
<keyword evidence="4 7" id="KW-0931">ER-Golgi transport</keyword>
<evidence type="ECO:0000256" key="1">
    <source>
        <dbReference type="ARBA" id="ARBA00004555"/>
    </source>
</evidence>
<dbReference type="GO" id="GO:0005794">
    <property type="term" value="C:Golgi apparatus"/>
    <property type="evidence" value="ECO:0007669"/>
    <property type="project" value="UniProtKB-SubCell"/>
</dbReference>
<evidence type="ECO:0000256" key="6">
    <source>
        <dbReference type="ARBA" id="ARBA00038179"/>
    </source>
</evidence>
<dbReference type="Proteomes" id="UP000501346">
    <property type="component" value="Chromosome SeII-SeIV"/>
</dbReference>
<dbReference type="PANTHER" id="PTHR23249:SF15">
    <property type="entry name" value="TRAFFICKING PROTEIN PARTICLE COMPLEX SUBUNIT 4"/>
    <property type="match status" value="1"/>
</dbReference>
<feature type="compositionally biased region" description="Polar residues" evidence="8">
    <location>
        <begin position="83"/>
        <end position="93"/>
    </location>
</feature>
<accession>A0A6C1E2R8</accession>
<dbReference type="PANTHER" id="PTHR23249">
    <property type="entry name" value="TRAFFICKING PROTEIN PARTICLE COMPLEX SUBUNIT"/>
    <property type="match status" value="1"/>
</dbReference>
<dbReference type="InterPro" id="IPR011012">
    <property type="entry name" value="Longin-like_dom_sf"/>
</dbReference>
<dbReference type="InterPro" id="IPR007233">
    <property type="entry name" value="TRAPPC"/>
</dbReference>
<feature type="region of interest" description="Disordered" evidence="8">
    <location>
        <begin position="78"/>
        <end position="98"/>
    </location>
</feature>
<keyword evidence="10" id="KW-1185">Reference proteome</keyword>
<dbReference type="GO" id="GO:0006888">
    <property type="term" value="P:endoplasmic reticulum to Golgi vesicle-mediated transport"/>
    <property type="evidence" value="ECO:0007669"/>
    <property type="project" value="UniProtKB-UniRule"/>
</dbReference>
<evidence type="ECO:0000256" key="5">
    <source>
        <dbReference type="ARBA" id="ARBA00023034"/>
    </source>
</evidence>